<feature type="active site" evidence="1">
    <location>
        <position position="53"/>
    </location>
</feature>
<dbReference type="PANTHER" id="PTHR13774:SF32">
    <property type="entry name" value="ANTISENSE-ENHANCING SEQUENCE 1"/>
    <property type="match status" value="1"/>
</dbReference>
<dbReference type="SUPFAM" id="SSF54506">
    <property type="entry name" value="Diaminopimelate epimerase-like"/>
    <property type="match status" value="1"/>
</dbReference>
<dbReference type="PANTHER" id="PTHR13774">
    <property type="entry name" value="PHENAZINE BIOSYNTHESIS PROTEIN"/>
    <property type="match status" value="1"/>
</dbReference>
<dbReference type="EMBL" id="JAACJJ010000058">
    <property type="protein sequence ID" value="KAF5310080.1"/>
    <property type="molecule type" value="Genomic_DNA"/>
</dbReference>
<dbReference type="NCBIfam" id="TIGR00654">
    <property type="entry name" value="PhzF_family"/>
    <property type="match status" value="1"/>
</dbReference>
<evidence type="ECO:0000256" key="1">
    <source>
        <dbReference type="PIRSR" id="PIRSR016184-1"/>
    </source>
</evidence>
<reference evidence="2 3" key="1">
    <citation type="journal article" date="2020" name="ISME J.">
        <title>Uncovering the hidden diversity of litter-decomposition mechanisms in mushroom-forming fungi.</title>
        <authorList>
            <person name="Floudas D."/>
            <person name="Bentzer J."/>
            <person name="Ahren D."/>
            <person name="Johansson T."/>
            <person name="Persson P."/>
            <person name="Tunlid A."/>
        </authorList>
    </citation>
    <scope>NUCLEOTIDE SEQUENCE [LARGE SCALE GENOMIC DNA]</scope>
    <source>
        <strain evidence="2 3">CBS 101986</strain>
    </source>
</reference>
<accession>A0A8H5ASI2</accession>
<dbReference type="GO" id="GO:0016853">
    <property type="term" value="F:isomerase activity"/>
    <property type="evidence" value="ECO:0007669"/>
    <property type="project" value="TreeGrafter"/>
</dbReference>
<dbReference type="OrthoDB" id="75169at2759"/>
<dbReference type="InterPro" id="IPR003719">
    <property type="entry name" value="Phenazine_PhzF-like"/>
</dbReference>
<evidence type="ECO:0008006" key="4">
    <source>
        <dbReference type="Google" id="ProtNLM"/>
    </source>
</evidence>
<comment type="caution">
    <text evidence="2">The sequence shown here is derived from an EMBL/GenBank/DDBJ whole genome shotgun (WGS) entry which is preliminary data.</text>
</comment>
<dbReference type="Proteomes" id="UP000567179">
    <property type="component" value="Unassembled WGS sequence"/>
</dbReference>
<dbReference type="Pfam" id="PF02567">
    <property type="entry name" value="PhzC-PhzF"/>
    <property type="match status" value="1"/>
</dbReference>
<evidence type="ECO:0000313" key="2">
    <source>
        <dbReference type="EMBL" id="KAF5310080.1"/>
    </source>
</evidence>
<gene>
    <name evidence="2" type="ORF">D9619_010332</name>
</gene>
<sequence length="298" mass="32390">MSPLNLSFLTLDVFTGVRFLGNPLAIVKIPKEAKGKLTQTQKQIIAREFNLSETVFLHEGAPGEPIEINIFMVDAELPFAGHPTIGSGWYLLSQSPDVESVTLRTKAGNIHVRRGEGSIVRLRVPTNFKVHPPAAYPRTKALQPGLKAEDYVNGIDGHEAIASIVKGMTFLLLELTSEDALARVQLASERLHAPELGDWASFVGVYAFFRREDGVVRTRMIDGTLEDPATGSAASTLAGWLAKQMGAGKHRIQLIQGVEMGRKSEIEVVVDIDEAGEILEIELGGEAVKVMEGSIIVE</sequence>
<dbReference type="PIRSF" id="PIRSF016184">
    <property type="entry name" value="PhzC_PhzF"/>
    <property type="match status" value="1"/>
</dbReference>
<organism evidence="2 3">
    <name type="scientific">Psilocybe cf. subviscida</name>
    <dbReference type="NCBI Taxonomy" id="2480587"/>
    <lineage>
        <taxon>Eukaryota</taxon>
        <taxon>Fungi</taxon>
        <taxon>Dikarya</taxon>
        <taxon>Basidiomycota</taxon>
        <taxon>Agaricomycotina</taxon>
        <taxon>Agaricomycetes</taxon>
        <taxon>Agaricomycetidae</taxon>
        <taxon>Agaricales</taxon>
        <taxon>Agaricineae</taxon>
        <taxon>Strophariaceae</taxon>
        <taxon>Psilocybe</taxon>
    </lineage>
</organism>
<protein>
    <recommendedName>
        <fullName evidence="4">Phenazine biosynthesis protein</fullName>
    </recommendedName>
</protein>
<proteinExistence type="predicted"/>
<dbReference type="AlphaFoldDB" id="A0A8H5ASI2"/>
<evidence type="ECO:0000313" key="3">
    <source>
        <dbReference type="Proteomes" id="UP000567179"/>
    </source>
</evidence>
<dbReference type="Gene3D" id="3.10.310.10">
    <property type="entry name" value="Diaminopimelate Epimerase, Chain A, domain 1"/>
    <property type="match status" value="2"/>
</dbReference>
<dbReference type="GO" id="GO:0005737">
    <property type="term" value="C:cytoplasm"/>
    <property type="evidence" value="ECO:0007669"/>
    <property type="project" value="TreeGrafter"/>
</dbReference>
<keyword evidence="3" id="KW-1185">Reference proteome</keyword>
<name>A0A8H5ASI2_9AGAR</name>